<dbReference type="EMBL" id="GBRH01247084">
    <property type="protein sequence ID" value="JAD50811.1"/>
    <property type="molecule type" value="Transcribed_RNA"/>
</dbReference>
<sequence>MVGGLAGVEVTEDKYQRGVGHHHYVILKGVETTSLHGFFLGFNWCSTKINCTKEKMDWGRLGMAGSMRDLIEGVASGMMDLKL</sequence>
<name>A0A0A9AI25_ARUDO</name>
<reference evidence="1" key="2">
    <citation type="journal article" date="2015" name="Data Brief">
        <title>Shoot transcriptome of the giant reed, Arundo donax.</title>
        <authorList>
            <person name="Barrero R.A."/>
            <person name="Guerrero F.D."/>
            <person name="Moolhuijzen P."/>
            <person name="Goolsby J.A."/>
            <person name="Tidwell J."/>
            <person name="Bellgard S.E."/>
            <person name="Bellgard M.I."/>
        </authorList>
    </citation>
    <scope>NUCLEOTIDE SEQUENCE</scope>
    <source>
        <tissue evidence="1">Shoot tissue taken approximately 20 cm above the soil surface</tissue>
    </source>
</reference>
<dbReference type="AlphaFoldDB" id="A0A0A9AI25"/>
<protein>
    <submittedName>
        <fullName evidence="1">Uncharacterized protein</fullName>
    </submittedName>
</protein>
<accession>A0A0A9AI25</accession>
<organism evidence="1">
    <name type="scientific">Arundo donax</name>
    <name type="common">Giant reed</name>
    <name type="synonym">Donax arundinaceus</name>
    <dbReference type="NCBI Taxonomy" id="35708"/>
    <lineage>
        <taxon>Eukaryota</taxon>
        <taxon>Viridiplantae</taxon>
        <taxon>Streptophyta</taxon>
        <taxon>Embryophyta</taxon>
        <taxon>Tracheophyta</taxon>
        <taxon>Spermatophyta</taxon>
        <taxon>Magnoliopsida</taxon>
        <taxon>Liliopsida</taxon>
        <taxon>Poales</taxon>
        <taxon>Poaceae</taxon>
        <taxon>PACMAD clade</taxon>
        <taxon>Arundinoideae</taxon>
        <taxon>Arundineae</taxon>
        <taxon>Arundo</taxon>
    </lineage>
</organism>
<evidence type="ECO:0000313" key="1">
    <source>
        <dbReference type="EMBL" id="JAD50811.1"/>
    </source>
</evidence>
<proteinExistence type="predicted"/>
<reference evidence="1" key="1">
    <citation type="submission" date="2014-09" db="EMBL/GenBank/DDBJ databases">
        <authorList>
            <person name="Magalhaes I.L.F."/>
            <person name="Oliveira U."/>
            <person name="Santos F.R."/>
            <person name="Vidigal T.H.D.A."/>
            <person name="Brescovit A.D."/>
            <person name="Santos A.J."/>
        </authorList>
    </citation>
    <scope>NUCLEOTIDE SEQUENCE</scope>
    <source>
        <tissue evidence="1">Shoot tissue taken approximately 20 cm above the soil surface</tissue>
    </source>
</reference>